<dbReference type="PROSITE" id="PS00445">
    <property type="entry name" value="FGGY_KINASES_2"/>
    <property type="match status" value="1"/>
</dbReference>
<dbReference type="Gene3D" id="3.30.420.40">
    <property type="match status" value="2"/>
</dbReference>
<dbReference type="InterPro" id="IPR000577">
    <property type="entry name" value="Carb_kinase_FGGY"/>
</dbReference>
<dbReference type="Proteomes" id="UP000199021">
    <property type="component" value="Unassembled WGS sequence"/>
</dbReference>
<dbReference type="InterPro" id="IPR018483">
    <property type="entry name" value="Carb_kinase_FGGY_CS"/>
</dbReference>
<evidence type="ECO:0000313" key="7">
    <source>
        <dbReference type="EMBL" id="SEP80788.1"/>
    </source>
</evidence>
<evidence type="ECO:0000256" key="1">
    <source>
        <dbReference type="ARBA" id="ARBA00009156"/>
    </source>
</evidence>
<feature type="domain" description="Carbohydrate kinase FGGY C-terminal" evidence="6">
    <location>
        <begin position="255"/>
        <end position="436"/>
    </location>
</feature>
<keyword evidence="8" id="KW-1185">Reference proteome</keyword>
<dbReference type="GO" id="GO:0005975">
    <property type="term" value="P:carbohydrate metabolic process"/>
    <property type="evidence" value="ECO:0007669"/>
    <property type="project" value="InterPro"/>
</dbReference>
<evidence type="ECO:0000256" key="3">
    <source>
        <dbReference type="ARBA" id="ARBA00022777"/>
    </source>
</evidence>
<gene>
    <name evidence="7" type="ORF">SAMN05444359_102244</name>
</gene>
<dbReference type="SUPFAM" id="SSF53067">
    <property type="entry name" value="Actin-like ATPase domain"/>
    <property type="match status" value="2"/>
</dbReference>
<dbReference type="RefSeq" id="WP_090165421.1">
    <property type="nucleotide sequence ID" value="NZ_FOFB01000002.1"/>
</dbReference>
<dbReference type="InterPro" id="IPR018484">
    <property type="entry name" value="FGGY_N"/>
</dbReference>
<reference evidence="8" key="1">
    <citation type="submission" date="2016-10" db="EMBL/GenBank/DDBJ databases">
        <authorList>
            <person name="Varghese N."/>
            <person name="Submissions S."/>
        </authorList>
    </citation>
    <scope>NUCLEOTIDE SEQUENCE [LARGE SCALE GENOMIC DNA]</scope>
    <source>
        <strain evidence="8">DSM 24740</strain>
    </source>
</reference>
<dbReference type="CDD" id="cd07770">
    <property type="entry name" value="ASKHA_NBD_FGGY_GntK"/>
    <property type="match status" value="1"/>
</dbReference>
<evidence type="ECO:0000256" key="2">
    <source>
        <dbReference type="ARBA" id="ARBA00022679"/>
    </source>
</evidence>
<dbReference type="PIRSF" id="PIRSF000538">
    <property type="entry name" value="GlpK"/>
    <property type="match status" value="1"/>
</dbReference>
<organism evidence="7 8">
    <name type="scientific">Neolewinella agarilytica</name>
    <dbReference type="NCBI Taxonomy" id="478744"/>
    <lineage>
        <taxon>Bacteria</taxon>
        <taxon>Pseudomonadati</taxon>
        <taxon>Bacteroidota</taxon>
        <taxon>Saprospiria</taxon>
        <taxon>Saprospirales</taxon>
        <taxon>Lewinellaceae</taxon>
        <taxon>Neolewinella</taxon>
    </lineage>
</organism>
<accession>A0A1H9AXT3</accession>
<dbReference type="InterPro" id="IPR050406">
    <property type="entry name" value="FGGY_Carb_Kinase"/>
</dbReference>
<comment type="similarity">
    <text evidence="1 4">Belongs to the FGGY kinase family.</text>
</comment>
<dbReference type="AlphaFoldDB" id="A0A1H9AXT3"/>
<dbReference type="GO" id="GO:0016301">
    <property type="term" value="F:kinase activity"/>
    <property type="evidence" value="ECO:0007669"/>
    <property type="project" value="UniProtKB-KW"/>
</dbReference>
<dbReference type="InParanoid" id="A0A1H9AXT3"/>
<dbReference type="OrthoDB" id="9805576at2"/>
<dbReference type="PANTHER" id="PTHR43095">
    <property type="entry name" value="SUGAR KINASE"/>
    <property type="match status" value="1"/>
</dbReference>
<evidence type="ECO:0000259" key="5">
    <source>
        <dbReference type="Pfam" id="PF00370"/>
    </source>
</evidence>
<dbReference type="FunCoup" id="A0A1H9AXT3">
    <property type="interactions" value="79"/>
</dbReference>
<dbReference type="EMBL" id="FOFB01000002">
    <property type="protein sequence ID" value="SEP80788.1"/>
    <property type="molecule type" value="Genomic_DNA"/>
</dbReference>
<sequence length="448" mass="48171">MTYHIGLDIGTTSTKACAFDPAGKLLATEERPYPLLHPEPGAAVQEPMVILEAAENALADLVSSVGEKPAAIGLSCPMHSVILCDAYETPIDHVITWADTRAQAVMDDFSKAEREELLRLTGTPVHPMSPMVKLRWLLKDNPGWKEEAVFCYDLKSFLTKYWTNTAVIDQQLASASGLYDAPAGQWSARALAMAAGDEETFPFHLPPVQSAKQCLEWADHIAKRLGVEGVPLFLGGSDGVLANLGSGILAPGEVAITVGTSGAVRTTHRQSRIDPVHGLFNYQLYDDYYVVGGATNNGGKALAYWQNLLSAHFSDVGTMIDAALTVSAEESPVFLPYLYGERAPVWDAAATAELTGLAGHHDHRHLARAVLEGVTNNLVAILRQLEAATCPAQRLHASGGFTKSPEWLDLLARRADCELVLADAAQASAYGAAIIAREACTRGFSRRV</sequence>
<evidence type="ECO:0000259" key="6">
    <source>
        <dbReference type="Pfam" id="PF02782"/>
    </source>
</evidence>
<keyword evidence="3 4" id="KW-0418">Kinase</keyword>
<dbReference type="Pfam" id="PF00370">
    <property type="entry name" value="FGGY_N"/>
    <property type="match status" value="1"/>
</dbReference>
<name>A0A1H9AXT3_9BACT</name>
<evidence type="ECO:0000313" key="8">
    <source>
        <dbReference type="Proteomes" id="UP000199021"/>
    </source>
</evidence>
<proteinExistence type="inferred from homology"/>
<dbReference type="InterPro" id="IPR043129">
    <property type="entry name" value="ATPase_NBD"/>
</dbReference>
<feature type="domain" description="Carbohydrate kinase FGGY N-terminal" evidence="5">
    <location>
        <begin position="3"/>
        <end position="245"/>
    </location>
</feature>
<dbReference type="PANTHER" id="PTHR43095:SF2">
    <property type="entry name" value="GLUCONOKINASE"/>
    <property type="match status" value="1"/>
</dbReference>
<protein>
    <submittedName>
        <fullName evidence="7">Gluconate kinase, FGGY family</fullName>
    </submittedName>
</protein>
<dbReference type="STRING" id="478744.SAMN05444359_102244"/>
<dbReference type="InterPro" id="IPR018485">
    <property type="entry name" value="FGGY_C"/>
</dbReference>
<dbReference type="GO" id="GO:0016773">
    <property type="term" value="F:phosphotransferase activity, alcohol group as acceptor"/>
    <property type="evidence" value="ECO:0007669"/>
    <property type="project" value="InterPro"/>
</dbReference>
<evidence type="ECO:0000256" key="4">
    <source>
        <dbReference type="RuleBase" id="RU003733"/>
    </source>
</evidence>
<keyword evidence="2 4" id="KW-0808">Transferase</keyword>
<dbReference type="Pfam" id="PF02782">
    <property type="entry name" value="FGGY_C"/>
    <property type="match status" value="1"/>
</dbReference>